<dbReference type="Pfam" id="PF02518">
    <property type="entry name" value="HATPase_c"/>
    <property type="match status" value="1"/>
</dbReference>
<sequence length="239" mass="26424">MSRDNEKSTSQIQDLPVPDFSMVIASAVHDMKNSLGMLLSTLEDLRQEQQSQLGDNPRMNTLQYEAERVHSDLVQLLGIYRLGEHKLSAHSDEHYVADFLSEQVARHEPLLKGYGIEYSIETSAETTGYFDEELVAGIIASTLNNAIRYTSTRIALKAREEDGWLVISIEDDGAGYPAHMKNAGDALIKAPDFRTGSTSLGLYFATAIARLHENCGRHGDIRIRNGGSLGGGVFEIWLP</sequence>
<evidence type="ECO:0000259" key="7">
    <source>
        <dbReference type="PROSITE" id="PS50109"/>
    </source>
</evidence>
<evidence type="ECO:0000256" key="3">
    <source>
        <dbReference type="ARBA" id="ARBA00022679"/>
    </source>
</evidence>
<feature type="domain" description="Histidine kinase" evidence="7">
    <location>
        <begin position="26"/>
        <end position="239"/>
    </location>
</feature>
<comment type="catalytic activity">
    <reaction evidence="1">
        <text>ATP + protein L-histidine = ADP + protein N-phospho-L-histidine.</text>
        <dbReference type="EC" id="2.7.13.3"/>
    </reaction>
</comment>
<dbReference type="EC" id="2.7.13.3" evidence="2"/>
<dbReference type="Gene3D" id="3.30.565.10">
    <property type="entry name" value="Histidine kinase-like ATPase, C-terminal domain"/>
    <property type="match status" value="1"/>
</dbReference>
<dbReference type="InterPro" id="IPR036890">
    <property type="entry name" value="HATPase_C_sf"/>
</dbReference>
<keyword evidence="3" id="KW-0808">Transferase</keyword>
<dbReference type="EMBL" id="FOYW01000001">
    <property type="protein sequence ID" value="SFR40686.1"/>
    <property type="molecule type" value="Genomic_DNA"/>
</dbReference>
<name>A0A1I6GES8_9GAMM</name>
<evidence type="ECO:0000256" key="5">
    <source>
        <dbReference type="ARBA" id="ARBA00022777"/>
    </source>
</evidence>
<dbReference type="Proteomes" id="UP000198644">
    <property type="component" value="Unassembled WGS sequence"/>
</dbReference>
<dbReference type="InterPro" id="IPR050980">
    <property type="entry name" value="2C_sensor_his_kinase"/>
</dbReference>
<keyword evidence="4" id="KW-0547">Nucleotide-binding</keyword>
<keyword evidence="9" id="KW-1185">Reference proteome</keyword>
<dbReference type="SUPFAM" id="SSF55874">
    <property type="entry name" value="ATPase domain of HSP90 chaperone/DNA topoisomerase II/histidine kinase"/>
    <property type="match status" value="1"/>
</dbReference>
<dbReference type="AlphaFoldDB" id="A0A1I6GES8"/>
<keyword evidence="6" id="KW-0067">ATP-binding</keyword>
<dbReference type="PANTHER" id="PTHR44936:SF10">
    <property type="entry name" value="SENSOR PROTEIN RSTB"/>
    <property type="match status" value="1"/>
</dbReference>
<evidence type="ECO:0000256" key="4">
    <source>
        <dbReference type="ARBA" id="ARBA00022741"/>
    </source>
</evidence>
<evidence type="ECO:0000256" key="2">
    <source>
        <dbReference type="ARBA" id="ARBA00012438"/>
    </source>
</evidence>
<gene>
    <name evidence="8" type="ORF">SAMN05216203_0002</name>
</gene>
<evidence type="ECO:0000256" key="6">
    <source>
        <dbReference type="ARBA" id="ARBA00022840"/>
    </source>
</evidence>
<dbReference type="GO" id="GO:0004673">
    <property type="term" value="F:protein histidine kinase activity"/>
    <property type="evidence" value="ECO:0007669"/>
    <property type="project" value="UniProtKB-EC"/>
</dbReference>
<evidence type="ECO:0000313" key="8">
    <source>
        <dbReference type="EMBL" id="SFR40686.1"/>
    </source>
</evidence>
<reference evidence="8 9" key="1">
    <citation type="submission" date="2016-10" db="EMBL/GenBank/DDBJ databases">
        <authorList>
            <person name="de Groot N.N."/>
        </authorList>
    </citation>
    <scope>NUCLEOTIDE SEQUENCE [LARGE SCALE GENOMIC DNA]</scope>
    <source>
        <strain evidence="8 9">CGMCC 1.9167</strain>
    </source>
</reference>
<proteinExistence type="predicted"/>
<dbReference type="InterPro" id="IPR005467">
    <property type="entry name" value="His_kinase_dom"/>
</dbReference>
<organism evidence="8 9">
    <name type="scientific">Marinobacter daqiaonensis</name>
    <dbReference type="NCBI Taxonomy" id="650891"/>
    <lineage>
        <taxon>Bacteria</taxon>
        <taxon>Pseudomonadati</taxon>
        <taxon>Pseudomonadota</taxon>
        <taxon>Gammaproteobacteria</taxon>
        <taxon>Pseudomonadales</taxon>
        <taxon>Marinobacteraceae</taxon>
        <taxon>Marinobacter</taxon>
    </lineage>
</organism>
<accession>A0A1I6GES8</accession>
<dbReference type="RefSeq" id="WP_174805173.1">
    <property type="nucleotide sequence ID" value="NZ_FOYW01000001.1"/>
</dbReference>
<dbReference type="STRING" id="650891.SAMN05216203_0002"/>
<protein>
    <recommendedName>
        <fullName evidence="2">histidine kinase</fullName>
        <ecNumber evidence="2">2.7.13.3</ecNumber>
    </recommendedName>
</protein>
<keyword evidence="5 8" id="KW-0418">Kinase</keyword>
<dbReference type="InterPro" id="IPR003594">
    <property type="entry name" value="HATPase_dom"/>
</dbReference>
<dbReference type="SMART" id="SM00387">
    <property type="entry name" value="HATPase_c"/>
    <property type="match status" value="1"/>
</dbReference>
<dbReference type="PANTHER" id="PTHR44936">
    <property type="entry name" value="SENSOR PROTEIN CREC"/>
    <property type="match status" value="1"/>
</dbReference>
<evidence type="ECO:0000256" key="1">
    <source>
        <dbReference type="ARBA" id="ARBA00000085"/>
    </source>
</evidence>
<evidence type="ECO:0000313" key="9">
    <source>
        <dbReference type="Proteomes" id="UP000198644"/>
    </source>
</evidence>
<dbReference type="GO" id="GO:0005524">
    <property type="term" value="F:ATP binding"/>
    <property type="evidence" value="ECO:0007669"/>
    <property type="project" value="UniProtKB-KW"/>
</dbReference>
<dbReference type="PROSITE" id="PS50109">
    <property type="entry name" value="HIS_KIN"/>
    <property type="match status" value="1"/>
</dbReference>